<dbReference type="PANTHER" id="PTHR43479">
    <property type="entry name" value="ACREF/ENVCD OPERON REPRESSOR-RELATED"/>
    <property type="match status" value="1"/>
</dbReference>
<dbReference type="Proteomes" id="UP000094271">
    <property type="component" value="Unassembled WGS sequence"/>
</dbReference>
<organism evidence="4 7">
    <name type="scientific">Eisenbergiella tayi</name>
    <dbReference type="NCBI Taxonomy" id="1432052"/>
    <lineage>
        <taxon>Bacteria</taxon>
        <taxon>Bacillati</taxon>
        <taxon>Bacillota</taxon>
        <taxon>Clostridia</taxon>
        <taxon>Lachnospirales</taxon>
        <taxon>Lachnospiraceae</taxon>
        <taxon>Eisenbergiella</taxon>
    </lineage>
</organism>
<evidence type="ECO:0000313" key="5">
    <source>
        <dbReference type="EMBL" id="ODR48473.1"/>
    </source>
</evidence>
<feature type="DNA-binding region" description="H-T-H motif" evidence="2">
    <location>
        <begin position="32"/>
        <end position="51"/>
    </location>
</feature>
<dbReference type="EMBL" id="MEHA01000017">
    <property type="protein sequence ID" value="ODR48473.1"/>
    <property type="molecule type" value="Genomic_DNA"/>
</dbReference>
<gene>
    <name evidence="4" type="primary">kstR2_4</name>
    <name evidence="5" type="ORF">BEI59_21210</name>
    <name evidence="4" type="ORF">BEI61_03842</name>
    <name evidence="6" type="ORF">BEI63_00845</name>
</gene>
<dbReference type="Proteomes" id="UP000094067">
    <property type="component" value="Unassembled WGS sequence"/>
</dbReference>
<dbReference type="Proteomes" id="UP000094869">
    <property type="component" value="Unassembled WGS sequence"/>
</dbReference>
<keyword evidence="9" id="KW-1185">Reference proteome</keyword>
<dbReference type="GO" id="GO:0003677">
    <property type="term" value="F:DNA binding"/>
    <property type="evidence" value="ECO:0007669"/>
    <property type="project" value="UniProtKB-UniRule"/>
</dbReference>
<reference evidence="4 7" key="1">
    <citation type="submission" date="2016-07" db="EMBL/GenBank/DDBJ databases">
        <title>Characterization of isolates of Eisenbergiella tayi derived from blood cultures, using whole genome sequencing.</title>
        <authorList>
            <person name="Burdz T."/>
            <person name="Wiebe D."/>
            <person name="Huynh C."/>
            <person name="Bernard K."/>
        </authorList>
    </citation>
    <scope>NUCLEOTIDE SEQUENCE [LARGE SCALE GENOMIC DNA]</scope>
    <source>
        <strain evidence="4 7">NML 110608</strain>
    </source>
</reference>
<evidence type="ECO:0000313" key="6">
    <source>
        <dbReference type="EMBL" id="ODR61513.1"/>
    </source>
</evidence>
<dbReference type="AlphaFoldDB" id="A0A1E3A2T6"/>
<dbReference type="Pfam" id="PF21303">
    <property type="entry name" value="TetR_C_39"/>
    <property type="match status" value="1"/>
</dbReference>
<comment type="caution">
    <text evidence="4">The sequence shown here is derived from an EMBL/GenBank/DDBJ whole genome shotgun (WGS) entry which is preliminary data.</text>
</comment>
<evidence type="ECO:0000313" key="4">
    <source>
        <dbReference type="EMBL" id="ODM03048.1"/>
    </source>
</evidence>
<evidence type="ECO:0000256" key="1">
    <source>
        <dbReference type="ARBA" id="ARBA00023125"/>
    </source>
</evidence>
<dbReference type="InterPro" id="IPR050624">
    <property type="entry name" value="HTH-type_Tx_Regulator"/>
</dbReference>
<accession>A0A1E3A2T6</accession>
<name>A0A1E3A2T6_9FIRM</name>
<protein>
    <submittedName>
        <fullName evidence="4">HTH-type transcriptional repressor KstR2</fullName>
    </submittedName>
</protein>
<feature type="domain" description="HTH tetR-type" evidence="3">
    <location>
        <begin position="8"/>
        <end position="69"/>
    </location>
</feature>
<evidence type="ECO:0000256" key="2">
    <source>
        <dbReference type="PROSITE-ProRule" id="PRU00335"/>
    </source>
</evidence>
<dbReference type="Gene3D" id="1.10.357.10">
    <property type="entry name" value="Tetracycline Repressor, domain 2"/>
    <property type="match status" value="1"/>
</dbReference>
<evidence type="ECO:0000313" key="8">
    <source>
        <dbReference type="Proteomes" id="UP000094271"/>
    </source>
</evidence>
<dbReference type="InterPro" id="IPR049149">
    <property type="entry name" value="TetR/AcrR_C"/>
</dbReference>
<evidence type="ECO:0000259" key="3">
    <source>
        <dbReference type="PROSITE" id="PS50977"/>
    </source>
</evidence>
<dbReference type="Pfam" id="PF00440">
    <property type="entry name" value="TetR_N"/>
    <property type="match status" value="1"/>
</dbReference>
<proteinExistence type="predicted"/>
<evidence type="ECO:0000313" key="7">
    <source>
        <dbReference type="Proteomes" id="UP000094067"/>
    </source>
</evidence>
<reference evidence="5 8" key="3">
    <citation type="submission" date="2016-08" db="EMBL/GenBank/DDBJ databases">
        <authorList>
            <person name="Seilhamer J.J."/>
        </authorList>
    </citation>
    <scope>NUCLEOTIDE SEQUENCE [LARGE SCALE GENOMIC DNA]</scope>
    <source>
        <strain evidence="5 8">NML150140-1</strain>
    </source>
</reference>
<dbReference type="InterPro" id="IPR001647">
    <property type="entry name" value="HTH_TetR"/>
</dbReference>
<dbReference type="PROSITE" id="PS50977">
    <property type="entry name" value="HTH_TETR_2"/>
    <property type="match status" value="1"/>
</dbReference>
<dbReference type="PANTHER" id="PTHR43479:SF11">
    <property type="entry name" value="ACREF_ENVCD OPERON REPRESSOR-RELATED"/>
    <property type="match status" value="1"/>
</dbReference>
<evidence type="ECO:0000313" key="9">
    <source>
        <dbReference type="Proteomes" id="UP000094869"/>
    </source>
</evidence>
<dbReference type="SUPFAM" id="SSF46689">
    <property type="entry name" value="Homeodomain-like"/>
    <property type="match status" value="1"/>
</dbReference>
<dbReference type="EMBL" id="MEHD01000006">
    <property type="protein sequence ID" value="ODR61513.1"/>
    <property type="molecule type" value="Genomic_DNA"/>
</dbReference>
<keyword evidence="1 2" id="KW-0238">DNA-binding</keyword>
<dbReference type="OrthoDB" id="9814200at2"/>
<sequence>MARNKYPEITEARILDTATKLFLEKGWEETTVQDIVDELGDITRGAFYHHFKSKDDIIDAVTTRMFLGNNPFKAVEENKSLNGLQKIQYVLKFSLQRPDTLQFSQVASSVLQSPIYIGKQVLDSINSMAPFFTQYIIEGINDGSIHVKNPKQTAETMILLLNIWLSPLIFPDTKEDYMEKYEHLKLMYEGIGLPVFDDEMQMLVEKLYDGVAAHQ</sequence>
<dbReference type="RefSeq" id="WP_009251000.1">
    <property type="nucleotide sequence ID" value="NZ_CABMHK010000154.1"/>
</dbReference>
<dbReference type="PATRIC" id="fig|1432052.4.peg.4260"/>
<dbReference type="EMBL" id="MCGH01000003">
    <property type="protein sequence ID" value="ODM03048.1"/>
    <property type="molecule type" value="Genomic_DNA"/>
</dbReference>
<reference evidence="6 9" key="2">
    <citation type="submission" date="2016-08" db="EMBL/GenBank/DDBJ databases">
        <title>Characterization of Isolates of Eisenbergiella tayi Derived from Blood Cultures, Using Whole Genome Sequencing.</title>
        <authorList>
            <person name="Bernier A.-M."/>
            <person name="Burdz T."/>
            <person name="Wiebe D."/>
            <person name="Bernard K."/>
        </authorList>
    </citation>
    <scope>NUCLEOTIDE SEQUENCE [LARGE SCALE GENOMIC DNA]</scope>
    <source>
        <strain evidence="6 9">NML120146</strain>
    </source>
</reference>
<dbReference type="InterPro" id="IPR009057">
    <property type="entry name" value="Homeodomain-like_sf"/>
</dbReference>